<evidence type="ECO:0000313" key="3">
    <source>
        <dbReference type="Proteomes" id="UP000419144"/>
    </source>
</evidence>
<dbReference type="OrthoDB" id="271369at2759"/>
<dbReference type="AlphaFoldDB" id="A0A640KTK4"/>
<reference evidence="2" key="1">
    <citation type="submission" date="2019-11" db="EMBL/GenBank/DDBJ databases">
        <title>Leishmania tarentolae CDS.</title>
        <authorList>
            <person name="Goto Y."/>
            <person name="Yamagishi J."/>
        </authorList>
    </citation>
    <scope>NUCLEOTIDE SEQUENCE [LARGE SCALE GENOMIC DNA]</scope>
    <source>
        <strain evidence="2">Parrot Tar II</strain>
    </source>
</reference>
<feature type="region of interest" description="Disordered" evidence="1">
    <location>
        <begin position="153"/>
        <end position="182"/>
    </location>
</feature>
<evidence type="ECO:0000256" key="1">
    <source>
        <dbReference type="SAM" id="MobiDB-lite"/>
    </source>
</evidence>
<dbReference type="EMBL" id="BLBS01000043">
    <property type="protein sequence ID" value="GET90809.1"/>
    <property type="molecule type" value="Genomic_DNA"/>
</dbReference>
<evidence type="ECO:0000313" key="2">
    <source>
        <dbReference type="EMBL" id="GET90809.1"/>
    </source>
</evidence>
<accession>A0A640KTK4</accession>
<feature type="region of interest" description="Disordered" evidence="1">
    <location>
        <begin position="88"/>
        <end position="111"/>
    </location>
</feature>
<keyword evidence="3" id="KW-1185">Reference proteome</keyword>
<name>A0A640KTK4_LEITA</name>
<dbReference type="VEuPathDB" id="TriTrypDB:LtaPh_3020700"/>
<protein>
    <submittedName>
        <fullName evidence="2">Uncharacterized protein</fullName>
    </submittedName>
</protein>
<comment type="caution">
    <text evidence="2">The sequence shown here is derived from an EMBL/GenBank/DDBJ whole genome shotgun (WGS) entry which is preliminary data.</text>
</comment>
<sequence>MMKFTHREIEEDRKKPVGSLFMHLIDRDSMPSRSHRNMAARKLNAHSLPNTALSFYPCDARERSSTPLRGRRHFPKKNLHVDCTKAEATRSPRGVGRVATPNANIDHIGGDMTPRASAEVLIPRQRRYVPPPARTSPHRPFWLGDDEIIASARSRRGAGRSSSVDSRSFSRNSSTTDHLTVGSLVPLPEKPVEKHVPPPLPIRPRQKGIRMFPGQRAHSAENPRRGIRMVQPQPHWRSAADRQWDFLELGVDRRETPMPLYRNESHIDLGGPITGHEGSSTPVQRWRGGQRYGVTPARRTFDIITGRPLVY</sequence>
<feature type="compositionally biased region" description="Low complexity" evidence="1">
    <location>
        <begin position="159"/>
        <end position="174"/>
    </location>
</feature>
<dbReference type="Proteomes" id="UP000419144">
    <property type="component" value="Unassembled WGS sequence"/>
</dbReference>
<gene>
    <name evidence="2" type="ORF">LtaPh_3020700</name>
</gene>
<organism evidence="2 3">
    <name type="scientific">Leishmania tarentolae</name>
    <name type="common">Sauroleishmania tarentolae</name>
    <dbReference type="NCBI Taxonomy" id="5689"/>
    <lineage>
        <taxon>Eukaryota</taxon>
        <taxon>Discoba</taxon>
        <taxon>Euglenozoa</taxon>
        <taxon>Kinetoplastea</taxon>
        <taxon>Metakinetoplastina</taxon>
        <taxon>Trypanosomatida</taxon>
        <taxon>Trypanosomatidae</taxon>
        <taxon>Leishmaniinae</taxon>
        <taxon>Leishmania</taxon>
        <taxon>lizard Leishmania</taxon>
    </lineage>
</organism>
<proteinExistence type="predicted"/>